<evidence type="ECO:0000256" key="4">
    <source>
        <dbReference type="ARBA" id="ARBA00022833"/>
    </source>
</evidence>
<protein>
    <submittedName>
        <fullName evidence="6">Formimidoylglutamate deiminase</fullName>
        <ecNumber evidence="6">3.5.3.13</ecNumber>
    </submittedName>
</protein>
<dbReference type="EC" id="3.5.3.13" evidence="6"/>
<dbReference type="InterPro" id="IPR011059">
    <property type="entry name" value="Metal-dep_hydrolase_composite"/>
</dbReference>
<evidence type="ECO:0000259" key="5">
    <source>
        <dbReference type="Pfam" id="PF01979"/>
    </source>
</evidence>
<proteinExistence type="predicted"/>
<sequence>MRAAPIFWAEQAWVDGRWQHDVRLEVGTDGHWQRITPGVPLAEGMQALAGPVMPSLVDTHSHAFQRAFAGLAERRDSGDDDFWSWRDRMYGLALRITPAQMQAIATQLYVELLAGGYTQVCEFHYLHHREDGSSYPDELAMSWALADAAAAAGIGLTLLPVLYARSGFGASGLRDDQRRFKTDADWVWAASQAVNAARRPLLNAGVALHSLRAANADDIRSLQALVAEADVPIHIHIAEQTQEVRDCLAATGQRPMQWLCNALKPDARWHLVHATHSSREEIEQVARSGASVVICPGTEGNLGDGLIDLPGWLAAGVPISIGSDSHVTRAWGEELRWLEYGQRLGLQQRNVAALPGQQPSTAARLFEAVRAGSAAPAGFKQWGLEVGARADFLVIDSAASGLLGLPADYLLDGLVFSAQGQVLREVYVAGQVRLQQGRHVAQDAIAGGFQSALAALR</sequence>
<dbReference type="EMBL" id="JAQQXT010000021">
    <property type="protein sequence ID" value="MDC8774380.1"/>
    <property type="molecule type" value="Genomic_DNA"/>
</dbReference>
<dbReference type="InterPro" id="IPR006680">
    <property type="entry name" value="Amidohydro-rel"/>
</dbReference>
<keyword evidence="4" id="KW-0862">Zinc</keyword>
<dbReference type="NCBIfam" id="NF006681">
    <property type="entry name" value="PRK09229.1-2"/>
    <property type="match status" value="1"/>
</dbReference>
<dbReference type="InterPro" id="IPR051607">
    <property type="entry name" value="Metallo-dep_hydrolases"/>
</dbReference>
<gene>
    <name evidence="6" type="ORF">PRZ03_22685</name>
</gene>
<dbReference type="Gene3D" id="2.30.40.10">
    <property type="entry name" value="Urease, subunit C, domain 1"/>
    <property type="match status" value="1"/>
</dbReference>
<comment type="cofactor">
    <cofactor evidence="1">
        <name>Zn(2+)</name>
        <dbReference type="ChEBI" id="CHEBI:29105"/>
    </cofactor>
</comment>
<keyword evidence="3 6" id="KW-0378">Hydrolase</keyword>
<reference evidence="6 7" key="1">
    <citation type="submission" date="2022-10" db="EMBL/GenBank/DDBJ databases">
        <title>Paucibacter sp. hw1 Genome sequencing.</title>
        <authorList>
            <person name="Park S."/>
        </authorList>
    </citation>
    <scope>NUCLEOTIDE SEQUENCE [LARGE SCALE GENOMIC DNA]</scope>
    <source>
        <strain evidence="7">hw1</strain>
    </source>
</reference>
<dbReference type="PANTHER" id="PTHR11271">
    <property type="entry name" value="GUANINE DEAMINASE"/>
    <property type="match status" value="1"/>
</dbReference>
<dbReference type="PANTHER" id="PTHR11271:SF48">
    <property type="entry name" value="AMIDOHYDROLASE-RELATED DOMAIN-CONTAINING PROTEIN"/>
    <property type="match status" value="1"/>
</dbReference>
<dbReference type="InterPro" id="IPR032466">
    <property type="entry name" value="Metal_Hydrolase"/>
</dbReference>
<dbReference type="RefSeq" id="WP_273602386.1">
    <property type="nucleotide sequence ID" value="NZ_JAQQXT010000021.1"/>
</dbReference>
<comment type="caution">
    <text evidence="6">The sequence shown here is derived from an EMBL/GenBank/DDBJ whole genome shotgun (WGS) entry which is preliminary data.</text>
</comment>
<dbReference type="Proteomes" id="UP001221189">
    <property type="component" value="Unassembled WGS sequence"/>
</dbReference>
<keyword evidence="2" id="KW-0479">Metal-binding</keyword>
<dbReference type="Pfam" id="PF01979">
    <property type="entry name" value="Amidohydro_1"/>
    <property type="match status" value="1"/>
</dbReference>
<keyword evidence="7" id="KW-1185">Reference proteome</keyword>
<evidence type="ECO:0000256" key="3">
    <source>
        <dbReference type="ARBA" id="ARBA00022801"/>
    </source>
</evidence>
<dbReference type="SUPFAM" id="SSF51556">
    <property type="entry name" value="Metallo-dependent hydrolases"/>
    <property type="match status" value="1"/>
</dbReference>
<dbReference type="SUPFAM" id="SSF51338">
    <property type="entry name" value="Composite domain of metallo-dependent hydrolases"/>
    <property type="match status" value="1"/>
</dbReference>
<organism evidence="6 7">
    <name type="scientific">Roseateles albus</name>
    <dbReference type="NCBI Taxonomy" id="2987525"/>
    <lineage>
        <taxon>Bacteria</taxon>
        <taxon>Pseudomonadati</taxon>
        <taxon>Pseudomonadota</taxon>
        <taxon>Betaproteobacteria</taxon>
        <taxon>Burkholderiales</taxon>
        <taxon>Sphaerotilaceae</taxon>
        <taxon>Roseateles</taxon>
    </lineage>
</organism>
<evidence type="ECO:0000256" key="1">
    <source>
        <dbReference type="ARBA" id="ARBA00001947"/>
    </source>
</evidence>
<dbReference type="GO" id="GO:0050416">
    <property type="term" value="F:formimidoylglutamate deiminase activity"/>
    <property type="evidence" value="ECO:0007669"/>
    <property type="project" value="UniProtKB-EC"/>
</dbReference>
<evidence type="ECO:0000313" key="6">
    <source>
        <dbReference type="EMBL" id="MDC8774380.1"/>
    </source>
</evidence>
<dbReference type="NCBIfam" id="TIGR02022">
    <property type="entry name" value="hutF"/>
    <property type="match status" value="1"/>
</dbReference>
<dbReference type="NCBIfam" id="NF006684">
    <property type="entry name" value="PRK09229.1-5"/>
    <property type="match status" value="1"/>
</dbReference>
<accession>A0ABT5KKB6</accession>
<dbReference type="InterPro" id="IPR010252">
    <property type="entry name" value="HutF"/>
</dbReference>
<evidence type="ECO:0000313" key="7">
    <source>
        <dbReference type="Proteomes" id="UP001221189"/>
    </source>
</evidence>
<feature type="domain" description="Amidohydrolase-related" evidence="5">
    <location>
        <begin position="52"/>
        <end position="432"/>
    </location>
</feature>
<dbReference type="Gene3D" id="3.20.20.140">
    <property type="entry name" value="Metal-dependent hydrolases"/>
    <property type="match status" value="1"/>
</dbReference>
<evidence type="ECO:0000256" key="2">
    <source>
        <dbReference type="ARBA" id="ARBA00022723"/>
    </source>
</evidence>
<name>A0ABT5KKB6_9BURK</name>